<accession>A0A1I3S8J7</accession>
<name>A0A1I3S8J7_9RHOB</name>
<keyword evidence="1 5" id="KW-0489">Methyltransferase</keyword>
<dbReference type="STRING" id="390807.SAMN04488095_3037"/>
<dbReference type="InterPro" id="IPR029063">
    <property type="entry name" value="SAM-dependent_MTases_sf"/>
</dbReference>
<dbReference type="NCBIfam" id="TIGR00536">
    <property type="entry name" value="hemK_fam"/>
    <property type="match status" value="1"/>
</dbReference>
<evidence type="ECO:0000259" key="6">
    <source>
        <dbReference type="Pfam" id="PF05175"/>
    </source>
</evidence>
<dbReference type="InterPro" id="IPR040758">
    <property type="entry name" value="PrmC_N"/>
</dbReference>
<evidence type="ECO:0000313" key="9">
    <source>
        <dbReference type="Proteomes" id="UP000199110"/>
    </source>
</evidence>
<dbReference type="InterPro" id="IPR050320">
    <property type="entry name" value="N5-glutamine_MTase"/>
</dbReference>
<dbReference type="AlphaFoldDB" id="A0A1I3S8J7"/>
<feature type="domain" description="Release factor glutamine methyltransferase N-terminal" evidence="7">
    <location>
        <begin position="44"/>
        <end position="73"/>
    </location>
</feature>
<dbReference type="Gene3D" id="1.10.8.10">
    <property type="entry name" value="DNA helicase RuvA subunit, C-terminal domain"/>
    <property type="match status" value="1"/>
</dbReference>
<dbReference type="CDD" id="cd02440">
    <property type="entry name" value="AdoMet_MTases"/>
    <property type="match status" value="1"/>
</dbReference>
<comment type="catalytic activity">
    <reaction evidence="4 5">
        <text>L-glutaminyl-[peptide chain release factor] + S-adenosyl-L-methionine = N(5)-methyl-L-glutaminyl-[peptide chain release factor] + S-adenosyl-L-homocysteine + H(+)</text>
        <dbReference type="Rhea" id="RHEA:42896"/>
        <dbReference type="Rhea" id="RHEA-COMP:10271"/>
        <dbReference type="Rhea" id="RHEA-COMP:10272"/>
        <dbReference type="ChEBI" id="CHEBI:15378"/>
        <dbReference type="ChEBI" id="CHEBI:30011"/>
        <dbReference type="ChEBI" id="CHEBI:57856"/>
        <dbReference type="ChEBI" id="CHEBI:59789"/>
        <dbReference type="ChEBI" id="CHEBI:61891"/>
        <dbReference type="EC" id="2.1.1.297"/>
    </reaction>
</comment>
<dbReference type="OrthoDB" id="9800643at2"/>
<dbReference type="EMBL" id="FORA01000004">
    <property type="protein sequence ID" value="SFJ54312.1"/>
    <property type="molecule type" value="Genomic_DNA"/>
</dbReference>
<sequence length="298" mass="31904">MSARDVARAIADARRRLEVAGIPDPARDASALWVAIGEPAVGGGETMTPEVAARYDAAVARRIRHQPVAQIIGRRAFWMHDFRVTPDVLDPRPDTETLVQAALDARAHRLRDPDRWQDAPSHDWPPIPFERVLDLGTGSGCILLSILHECPTATGVGTDISPAALAVAAENAERLGVADRVTLTQSDWFSAVEGSFDMIVSNPPYISAEEMAGLSPDVRDWEPHLALTPGGDGLDAYRAILSRAAEHLTPGGHLLVEIGAGQAAAVTALFEAAQFTSIRVIADINGKDRVVAAEKRAN</sequence>
<dbReference type="GO" id="GO:0102559">
    <property type="term" value="F:peptide chain release factor N(5)-glutamine methyltransferase activity"/>
    <property type="evidence" value="ECO:0007669"/>
    <property type="project" value="UniProtKB-EC"/>
</dbReference>
<evidence type="ECO:0000256" key="1">
    <source>
        <dbReference type="ARBA" id="ARBA00022603"/>
    </source>
</evidence>
<feature type="binding site" evidence="5">
    <location>
        <begin position="202"/>
        <end position="205"/>
    </location>
    <ligand>
        <name>substrate</name>
    </ligand>
</feature>
<dbReference type="InterPro" id="IPR007848">
    <property type="entry name" value="Small_mtfrase_dom"/>
</dbReference>
<feature type="binding site" evidence="5">
    <location>
        <begin position="136"/>
        <end position="140"/>
    </location>
    <ligand>
        <name>S-adenosyl-L-methionine</name>
        <dbReference type="ChEBI" id="CHEBI:59789"/>
    </ligand>
</feature>
<feature type="binding site" evidence="5">
    <location>
        <position position="159"/>
    </location>
    <ligand>
        <name>S-adenosyl-L-methionine</name>
        <dbReference type="ChEBI" id="CHEBI:59789"/>
    </ligand>
</feature>
<dbReference type="PROSITE" id="PS00092">
    <property type="entry name" value="N6_MTASE"/>
    <property type="match status" value="1"/>
</dbReference>
<protein>
    <recommendedName>
        <fullName evidence="5">Release factor glutamine methyltransferase</fullName>
        <shortName evidence="5">RF MTase</shortName>
        <ecNumber evidence="5">2.1.1.297</ecNumber>
    </recommendedName>
    <alternativeName>
        <fullName evidence="5">N5-glutamine methyltransferase PrmC</fullName>
    </alternativeName>
    <alternativeName>
        <fullName evidence="5">Protein-(glutamine-N5) MTase PrmC</fullName>
    </alternativeName>
    <alternativeName>
        <fullName evidence="5">Protein-glutamine N-methyltransferase PrmC</fullName>
    </alternativeName>
</protein>
<keyword evidence="9" id="KW-1185">Reference proteome</keyword>
<organism evidence="8 9">
    <name type="scientific">Jannaschia pohangensis</name>
    <dbReference type="NCBI Taxonomy" id="390807"/>
    <lineage>
        <taxon>Bacteria</taxon>
        <taxon>Pseudomonadati</taxon>
        <taxon>Pseudomonadota</taxon>
        <taxon>Alphaproteobacteria</taxon>
        <taxon>Rhodobacterales</taxon>
        <taxon>Roseobacteraceae</taxon>
        <taxon>Jannaschia</taxon>
    </lineage>
</organism>
<dbReference type="SUPFAM" id="SSF53335">
    <property type="entry name" value="S-adenosyl-L-methionine-dependent methyltransferases"/>
    <property type="match status" value="1"/>
</dbReference>
<evidence type="ECO:0000313" key="8">
    <source>
        <dbReference type="EMBL" id="SFJ54312.1"/>
    </source>
</evidence>
<dbReference type="PANTHER" id="PTHR18895">
    <property type="entry name" value="HEMK METHYLTRANSFERASE"/>
    <property type="match status" value="1"/>
</dbReference>
<dbReference type="GO" id="GO:0032259">
    <property type="term" value="P:methylation"/>
    <property type="evidence" value="ECO:0007669"/>
    <property type="project" value="UniProtKB-KW"/>
</dbReference>
<dbReference type="NCBIfam" id="TIGR03534">
    <property type="entry name" value="RF_mod_PrmC"/>
    <property type="match status" value="1"/>
</dbReference>
<dbReference type="Pfam" id="PF05175">
    <property type="entry name" value="MTS"/>
    <property type="match status" value="1"/>
</dbReference>
<dbReference type="Gene3D" id="3.40.50.150">
    <property type="entry name" value="Vaccinia Virus protein VP39"/>
    <property type="match status" value="1"/>
</dbReference>
<evidence type="ECO:0000256" key="3">
    <source>
        <dbReference type="ARBA" id="ARBA00022691"/>
    </source>
</evidence>
<feature type="binding site" evidence="5">
    <location>
        <position position="202"/>
    </location>
    <ligand>
        <name>S-adenosyl-L-methionine</name>
        <dbReference type="ChEBI" id="CHEBI:59789"/>
    </ligand>
</feature>
<feature type="binding site" evidence="5">
    <location>
        <position position="188"/>
    </location>
    <ligand>
        <name>S-adenosyl-L-methionine</name>
        <dbReference type="ChEBI" id="CHEBI:59789"/>
    </ligand>
</feature>
<dbReference type="EC" id="2.1.1.297" evidence="5"/>
<gene>
    <name evidence="5" type="primary">prmC</name>
    <name evidence="8" type="ORF">SAMN04488095_3037</name>
</gene>
<dbReference type="PRINTS" id="PR00507">
    <property type="entry name" value="N12N6MTFRASE"/>
</dbReference>
<dbReference type="GO" id="GO:0003676">
    <property type="term" value="F:nucleic acid binding"/>
    <property type="evidence" value="ECO:0007669"/>
    <property type="project" value="InterPro"/>
</dbReference>
<dbReference type="Pfam" id="PF17827">
    <property type="entry name" value="PrmC_N"/>
    <property type="match status" value="1"/>
</dbReference>
<comment type="function">
    <text evidence="5">Methylates the class 1 translation termination release factors RF1/PrfA and RF2/PrfB on the glutamine residue of the universally conserved GGQ motif.</text>
</comment>
<keyword evidence="3 5" id="KW-0949">S-adenosyl-L-methionine</keyword>
<evidence type="ECO:0000256" key="4">
    <source>
        <dbReference type="ARBA" id="ARBA00048391"/>
    </source>
</evidence>
<evidence type="ECO:0000256" key="5">
    <source>
        <dbReference type="HAMAP-Rule" id="MF_02126"/>
    </source>
</evidence>
<dbReference type="Proteomes" id="UP000199110">
    <property type="component" value="Unassembled WGS sequence"/>
</dbReference>
<dbReference type="RefSeq" id="WP_092782650.1">
    <property type="nucleotide sequence ID" value="NZ_FORA01000004.1"/>
</dbReference>
<evidence type="ECO:0000256" key="2">
    <source>
        <dbReference type="ARBA" id="ARBA00022679"/>
    </source>
</evidence>
<dbReference type="InterPro" id="IPR004556">
    <property type="entry name" value="HemK-like"/>
</dbReference>
<dbReference type="InterPro" id="IPR002052">
    <property type="entry name" value="DNA_methylase_N6_adenine_CS"/>
</dbReference>
<dbReference type="PANTHER" id="PTHR18895:SF74">
    <property type="entry name" value="MTRF1L RELEASE FACTOR GLUTAMINE METHYLTRANSFERASE"/>
    <property type="match status" value="1"/>
</dbReference>
<proteinExistence type="inferred from homology"/>
<feature type="domain" description="Methyltransferase small" evidence="6">
    <location>
        <begin position="130"/>
        <end position="209"/>
    </location>
</feature>
<comment type="similarity">
    <text evidence="5">Belongs to the protein N5-glutamine methyltransferase family. PrmC subfamily.</text>
</comment>
<evidence type="ECO:0000259" key="7">
    <source>
        <dbReference type="Pfam" id="PF17827"/>
    </source>
</evidence>
<reference evidence="8 9" key="1">
    <citation type="submission" date="2016-10" db="EMBL/GenBank/DDBJ databases">
        <authorList>
            <person name="de Groot N.N."/>
        </authorList>
    </citation>
    <scope>NUCLEOTIDE SEQUENCE [LARGE SCALE GENOMIC DNA]</scope>
    <source>
        <strain evidence="8 9">DSM 19073</strain>
    </source>
</reference>
<dbReference type="HAMAP" id="MF_02126">
    <property type="entry name" value="RF_methyltr_PrmC"/>
    <property type="match status" value="1"/>
</dbReference>
<keyword evidence="2 5" id="KW-0808">Transferase</keyword>
<dbReference type="InterPro" id="IPR019874">
    <property type="entry name" value="RF_methyltr_PrmC"/>
</dbReference>